<reference evidence="1" key="1">
    <citation type="journal article" date="2022" name="Int. J. Mol. Sci.">
        <title>Draft Genome of Tanacetum Coccineum: Genomic Comparison of Closely Related Tanacetum-Family Plants.</title>
        <authorList>
            <person name="Yamashiro T."/>
            <person name="Shiraishi A."/>
            <person name="Nakayama K."/>
            <person name="Satake H."/>
        </authorList>
    </citation>
    <scope>NUCLEOTIDE SEQUENCE</scope>
</reference>
<organism evidence="1 2">
    <name type="scientific">Tanacetum coccineum</name>
    <dbReference type="NCBI Taxonomy" id="301880"/>
    <lineage>
        <taxon>Eukaryota</taxon>
        <taxon>Viridiplantae</taxon>
        <taxon>Streptophyta</taxon>
        <taxon>Embryophyta</taxon>
        <taxon>Tracheophyta</taxon>
        <taxon>Spermatophyta</taxon>
        <taxon>Magnoliopsida</taxon>
        <taxon>eudicotyledons</taxon>
        <taxon>Gunneridae</taxon>
        <taxon>Pentapetalae</taxon>
        <taxon>asterids</taxon>
        <taxon>campanulids</taxon>
        <taxon>Asterales</taxon>
        <taxon>Asteraceae</taxon>
        <taxon>Asteroideae</taxon>
        <taxon>Anthemideae</taxon>
        <taxon>Anthemidinae</taxon>
        <taxon>Tanacetum</taxon>
    </lineage>
</organism>
<proteinExistence type="predicted"/>
<dbReference type="Proteomes" id="UP001151760">
    <property type="component" value="Unassembled WGS sequence"/>
</dbReference>
<sequence length="204" mass="23266">MDQENLRSLGESTSDCGYSYKKDPKIIREDAWIDSDEGDHKEINKSRPMAFGSQEACHECYLQPDFWVADNESTKDITGSKKAFTSHKMCEYRQAERMNQERIIGKDVAQTESQEEVIVSKVSDDHVVNESDTHVDVETAVIGRTEEPVVEHVIVDELYMVVVRNLLNRVMMRNLLNMIVANKSNMMLTGSIVVRIIKVSIIIL</sequence>
<evidence type="ECO:0000313" key="1">
    <source>
        <dbReference type="EMBL" id="GJU01155.1"/>
    </source>
</evidence>
<name>A0ABQ5ILT2_9ASTR</name>
<evidence type="ECO:0000313" key="2">
    <source>
        <dbReference type="Proteomes" id="UP001151760"/>
    </source>
</evidence>
<keyword evidence="2" id="KW-1185">Reference proteome</keyword>
<dbReference type="EMBL" id="BQNB010020937">
    <property type="protein sequence ID" value="GJU01155.1"/>
    <property type="molecule type" value="Genomic_DNA"/>
</dbReference>
<accession>A0ABQ5ILT2</accession>
<reference evidence="1" key="2">
    <citation type="submission" date="2022-01" db="EMBL/GenBank/DDBJ databases">
        <authorList>
            <person name="Yamashiro T."/>
            <person name="Shiraishi A."/>
            <person name="Satake H."/>
            <person name="Nakayama K."/>
        </authorList>
    </citation>
    <scope>NUCLEOTIDE SEQUENCE</scope>
</reference>
<protein>
    <submittedName>
        <fullName evidence="1">Uncharacterized protein</fullName>
    </submittedName>
</protein>
<gene>
    <name evidence="1" type="ORF">Tco_1111493</name>
</gene>
<comment type="caution">
    <text evidence="1">The sequence shown here is derived from an EMBL/GenBank/DDBJ whole genome shotgun (WGS) entry which is preliminary data.</text>
</comment>